<evidence type="ECO:0000259" key="7">
    <source>
        <dbReference type="PROSITE" id="PS51123"/>
    </source>
</evidence>
<feature type="region of interest" description="Disordered" evidence="5">
    <location>
        <begin position="608"/>
        <end position="700"/>
    </location>
</feature>
<name>A0A438AHZ6_9RHOB</name>
<accession>A0A438AHZ6</accession>
<dbReference type="Proteomes" id="UP000285908">
    <property type="component" value="Unassembled WGS sequence"/>
</dbReference>
<dbReference type="Gene3D" id="3.30.1330.60">
    <property type="entry name" value="OmpA-like domain"/>
    <property type="match status" value="1"/>
</dbReference>
<dbReference type="InterPro" id="IPR036737">
    <property type="entry name" value="OmpA-like_sf"/>
</dbReference>
<dbReference type="EMBL" id="RQXX01000002">
    <property type="protein sequence ID" value="RVV98343.1"/>
    <property type="molecule type" value="Genomic_DNA"/>
</dbReference>
<dbReference type="PANTHER" id="PTHR30329">
    <property type="entry name" value="STATOR ELEMENT OF FLAGELLAR MOTOR COMPLEX"/>
    <property type="match status" value="1"/>
</dbReference>
<dbReference type="PRINTS" id="PR01021">
    <property type="entry name" value="OMPADOMAIN"/>
</dbReference>
<protein>
    <submittedName>
        <fullName evidence="8">OmpA family protein</fullName>
    </submittedName>
</protein>
<dbReference type="InterPro" id="IPR050330">
    <property type="entry name" value="Bact_OuterMem_StrucFunc"/>
</dbReference>
<feature type="domain" description="OmpA-like" evidence="7">
    <location>
        <begin position="489"/>
        <end position="606"/>
    </location>
</feature>
<dbReference type="InterPro" id="IPR006665">
    <property type="entry name" value="OmpA-like"/>
</dbReference>
<evidence type="ECO:0000256" key="3">
    <source>
        <dbReference type="ARBA" id="ARBA00023237"/>
    </source>
</evidence>
<comment type="caution">
    <text evidence="8">The sequence shown here is derived from an EMBL/GenBank/DDBJ whole genome shotgun (WGS) entry which is preliminary data.</text>
</comment>
<evidence type="ECO:0000256" key="5">
    <source>
        <dbReference type="SAM" id="MobiDB-lite"/>
    </source>
</evidence>
<dbReference type="CDD" id="cd07185">
    <property type="entry name" value="OmpA_C-like"/>
    <property type="match status" value="1"/>
</dbReference>
<dbReference type="InterPro" id="IPR006664">
    <property type="entry name" value="OMP_bac"/>
</dbReference>
<dbReference type="OrthoDB" id="5525824at2"/>
<feature type="compositionally biased region" description="Basic and acidic residues" evidence="5">
    <location>
        <begin position="684"/>
        <end position="700"/>
    </location>
</feature>
<keyword evidence="3" id="KW-0998">Cell outer membrane</keyword>
<evidence type="ECO:0000256" key="6">
    <source>
        <dbReference type="SAM" id="SignalP"/>
    </source>
</evidence>
<reference evidence="8 9" key="1">
    <citation type="submission" date="2018-11" db="EMBL/GenBank/DDBJ databases">
        <title>Mesobaculum littorinae gen. nov., sp. nov., isolated from Littorina scabra that represents a novel genus of the order Rhodobacteraceae.</title>
        <authorList>
            <person name="Li F."/>
        </authorList>
    </citation>
    <scope>NUCLEOTIDE SEQUENCE [LARGE SCALE GENOMIC DNA]</scope>
    <source>
        <strain evidence="8 9">M0103</strain>
    </source>
</reference>
<evidence type="ECO:0000313" key="9">
    <source>
        <dbReference type="Proteomes" id="UP000285908"/>
    </source>
</evidence>
<dbReference type="PROSITE" id="PS51123">
    <property type="entry name" value="OMPA_2"/>
    <property type="match status" value="1"/>
</dbReference>
<evidence type="ECO:0000256" key="4">
    <source>
        <dbReference type="PROSITE-ProRule" id="PRU00473"/>
    </source>
</evidence>
<evidence type="ECO:0000256" key="2">
    <source>
        <dbReference type="ARBA" id="ARBA00023136"/>
    </source>
</evidence>
<dbReference type="AlphaFoldDB" id="A0A438AHZ6"/>
<feature type="signal peptide" evidence="6">
    <location>
        <begin position="1"/>
        <end position="29"/>
    </location>
</feature>
<evidence type="ECO:0000256" key="1">
    <source>
        <dbReference type="ARBA" id="ARBA00004442"/>
    </source>
</evidence>
<keyword evidence="6" id="KW-0732">Signal</keyword>
<gene>
    <name evidence="8" type="ORF">EKE94_05305</name>
</gene>
<feature type="chain" id="PRO_5019289484" evidence="6">
    <location>
        <begin position="30"/>
        <end position="700"/>
    </location>
</feature>
<sequence>MRLRSVVPTILVLLVAAAAALYAASVAVAQIEKQAVTDVRGALTAAGEEWVEVRADGLQLRLTGTAQTEATRFRALSIAGRVVDSARVIDDMAVAEAERIAAPDFSVEILRNDNGVSVIGLIPAATDRAALAASISDAADTDDVADLLESADFPSPKGWQSALDYGIEALENLPQSKVSISAGRVAVTAISQSPEDRERIESRLSRTRPEGLRLALDIAAPRPVITPFTLRFLIDDRGARFDACSAATTQGRDRILKAAADAGMEDGGDCTIGLGVPSPDWPEAMSAAIGTLGRLGGGTLTVSDADISLVAAQGTAPELFDAEVGALEGALPEVFALQATLPPPPEEATPAPQGPPQFIATQTEEGEVRLRGRVPDARTRAAIETFARARFGHGEVTDATRTVADLPEGWGPRILAALDAMALLEFGTVIVEPDSIAVSGTTGVQKARSEIARILASKLGEEADFTIDVAYDKTLDPTLGLPTPQECVDQANSVLAARQITFEPGSDMIDSAARDTVDRIADILRKCEDVTMEVGGHTDSQGRETMNRDLSQARAEAVLGALRARRVPTSNLTARGYGESEPIADNGTEEGREANRRIEFALLVSEEEAAAQAEAQAQAQADAEEGTPDDAATDTQSDATAADGAEDGDSAEDGDAEGENGDGAADDSAADRPDESGVVPEVRTPGEGDPTPRPRPQTDD</sequence>
<dbReference type="GO" id="GO:0009279">
    <property type="term" value="C:cell outer membrane"/>
    <property type="evidence" value="ECO:0007669"/>
    <property type="project" value="UniProtKB-SubCell"/>
</dbReference>
<organism evidence="8 9">
    <name type="scientific">Mesobaculum littorinae</name>
    <dbReference type="NCBI Taxonomy" id="2486419"/>
    <lineage>
        <taxon>Bacteria</taxon>
        <taxon>Pseudomonadati</taxon>
        <taxon>Pseudomonadota</taxon>
        <taxon>Alphaproteobacteria</taxon>
        <taxon>Rhodobacterales</taxon>
        <taxon>Roseobacteraceae</taxon>
        <taxon>Mesobaculum</taxon>
    </lineage>
</organism>
<dbReference type="RefSeq" id="WP_127905576.1">
    <property type="nucleotide sequence ID" value="NZ_RQXX01000002.1"/>
</dbReference>
<keyword evidence="2 4" id="KW-0472">Membrane</keyword>
<comment type="subcellular location">
    <subcellularLocation>
        <location evidence="1">Cell outer membrane</location>
    </subcellularLocation>
</comment>
<feature type="compositionally biased region" description="Low complexity" evidence="5">
    <location>
        <begin position="610"/>
        <end position="621"/>
    </location>
</feature>
<dbReference type="PRINTS" id="PR01023">
    <property type="entry name" value="NAFLGMOTY"/>
</dbReference>
<dbReference type="SUPFAM" id="SSF103088">
    <property type="entry name" value="OmpA-like"/>
    <property type="match status" value="1"/>
</dbReference>
<dbReference type="Pfam" id="PF00691">
    <property type="entry name" value="OmpA"/>
    <property type="match status" value="1"/>
</dbReference>
<evidence type="ECO:0000313" key="8">
    <source>
        <dbReference type="EMBL" id="RVV98343.1"/>
    </source>
</evidence>
<feature type="compositionally biased region" description="Acidic residues" evidence="5">
    <location>
        <begin position="644"/>
        <end position="660"/>
    </location>
</feature>
<dbReference type="PANTHER" id="PTHR30329:SF21">
    <property type="entry name" value="LIPOPROTEIN YIAD-RELATED"/>
    <property type="match status" value="1"/>
</dbReference>
<feature type="compositionally biased region" description="Acidic residues" evidence="5">
    <location>
        <begin position="622"/>
        <end position="632"/>
    </location>
</feature>
<proteinExistence type="predicted"/>
<keyword evidence="9" id="KW-1185">Reference proteome</keyword>
<dbReference type="Gene3D" id="3.40.1520.20">
    <property type="match status" value="2"/>
</dbReference>
<feature type="compositionally biased region" description="Low complexity" evidence="5">
    <location>
        <begin position="633"/>
        <end position="643"/>
    </location>
</feature>